<evidence type="ECO:0000256" key="1">
    <source>
        <dbReference type="SAM" id="Phobius"/>
    </source>
</evidence>
<feature type="transmembrane region" description="Helical" evidence="1">
    <location>
        <begin position="47"/>
        <end position="67"/>
    </location>
</feature>
<feature type="transmembrane region" description="Helical" evidence="1">
    <location>
        <begin position="79"/>
        <end position="99"/>
    </location>
</feature>
<keyword evidence="1" id="KW-0472">Membrane</keyword>
<feature type="transmembrane region" description="Helical" evidence="1">
    <location>
        <begin position="183"/>
        <end position="206"/>
    </location>
</feature>
<gene>
    <name evidence="2" type="ORF">ACFQDO_11980</name>
</gene>
<dbReference type="RefSeq" id="WP_345715473.1">
    <property type="nucleotide sequence ID" value="NZ_BAABFP010000002.1"/>
</dbReference>
<protein>
    <submittedName>
        <fullName evidence="2">Uncharacterized protein</fullName>
    </submittedName>
</protein>
<feature type="transmembrane region" description="Helical" evidence="1">
    <location>
        <begin position="111"/>
        <end position="131"/>
    </location>
</feature>
<evidence type="ECO:0000313" key="3">
    <source>
        <dbReference type="Proteomes" id="UP001596189"/>
    </source>
</evidence>
<reference evidence="3" key="1">
    <citation type="journal article" date="2019" name="Int. J. Syst. Evol. Microbiol.">
        <title>The Global Catalogue of Microorganisms (GCM) 10K type strain sequencing project: providing services to taxonomists for standard genome sequencing and annotation.</title>
        <authorList>
            <consortium name="The Broad Institute Genomics Platform"/>
            <consortium name="The Broad Institute Genome Sequencing Center for Infectious Disease"/>
            <person name="Wu L."/>
            <person name="Ma J."/>
        </authorList>
    </citation>
    <scope>NUCLEOTIDE SEQUENCE [LARGE SCALE GENOMIC DNA]</scope>
    <source>
        <strain evidence="3">KACC 14249</strain>
    </source>
</reference>
<proteinExistence type="predicted"/>
<feature type="transmembrane region" description="Helical" evidence="1">
    <location>
        <begin position="244"/>
        <end position="264"/>
    </location>
</feature>
<feature type="transmembrane region" description="Helical" evidence="1">
    <location>
        <begin position="12"/>
        <end position="35"/>
    </location>
</feature>
<keyword evidence="1" id="KW-0812">Transmembrane</keyword>
<sequence length="285" mass="31224">MAHREDDDRVLPYTRGLSLFISPFLLVAFVVLYLFPDDTERLFAWTIHPTMTPMVLASAYLGGAYFFVRAARADRWNALRTGFASVALFASLLGVATIVHWDRFNHQHVAFWLWAGLYFAAPFLVLAALLANSRVAAPTRPDELRLGSLSRLVVGLVGLLALAQGIAMFLAPERFIGIWPWTLTPLTCRVVAAIFCLGAAGLGVLADPRWSSLRLMLQVEVLMVVLMLVAAVRARGEFDTGRALTWVLLAGFLGVLVGSAFLWLRYERGGGSTTPNPATASRSST</sequence>
<name>A0ABW1JEQ7_9ACTN</name>
<dbReference type="Proteomes" id="UP001596189">
    <property type="component" value="Unassembled WGS sequence"/>
</dbReference>
<keyword evidence="3" id="KW-1185">Reference proteome</keyword>
<comment type="caution">
    <text evidence="2">The sequence shown here is derived from an EMBL/GenBank/DDBJ whole genome shotgun (WGS) entry which is preliminary data.</text>
</comment>
<dbReference type="EMBL" id="JBHSRD010000004">
    <property type="protein sequence ID" value="MFC6007847.1"/>
    <property type="molecule type" value="Genomic_DNA"/>
</dbReference>
<feature type="transmembrane region" description="Helical" evidence="1">
    <location>
        <begin position="152"/>
        <end position="171"/>
    </location>
</feature>
<organism evidence="2 3">
    <name type="scientific">Angustibacter luteus</name>
    <dbReference type="NCBI Taxonomy" id="658456"/>
    <lineage>
        <taxon>Bacteria</taxon>
        <taxon>Bacillati</taxon>
        <taxon>Actinomycetota</taxon>
        <taxon>Actinomycetes</taxon>
        <taxon>Kineosporiales</taxon>
        <taxon>Kineosporiaceae</taxon>
    </lineage>
</organism>
<accession>A0ABW1JEQ7</accession>
<evidence type="ECO:0000313" key="2">
    <source>
        <dbReference type="EMBL" id="MFC6007847.1"/>
    </source>
</evidence>
<keyword evidence="1" id="KW-1133">Transmembrane helix</keyword>
<feature type="transmembrane region" description="Helical" evidence="1">
    <location>
        <begin position="213"/>
        <end position="232"/>
    </location>
</feature>